<gene>
    <name evidence="1" type="ORF">FGK64_14460</name>
</gene>
<dbReference type="PRINTS" id="PR00081">
    <property type="entry name" value="GDHRDH"/>
</dbReference>
<dbReference type="PANTHER" id="PTHR43975:SF2">
    <property type="entry name" value="EG:BACR7A4.14 PROTEIN-RELATED"/>
    <property type="match status" value="1"/>
</dbReference>
<keyword evidence="2" id="KW-1185">Reference proteome</keyword>
<dbReference type="Proteomes" id="UP001191082">
    <property type="component" value="Unassembled WGS sequence"/>
</dbReference>
<accession>A0ABY2X6S2</accession>
<name>A0ABY2X6S2_9RHOB</name>
<evidence type="ECO:0000313" key="2">
    <source>
        <dbReference type="Proteomes" id="UP001191082"/>
    </source>
</evidence>
<proteinExistence type="predicted"/>
<dbReference type="InterPro" id="IPR002347">
    <property type="entry name" value="SDR_fam"/>
</dbReference>
<sequence length="272" mass="28415">MGQGRSAPQTRQPGGRAMSHPIAIITGASRGLGRAIALDLASAGYGVALTARDAAALEAVAQDCTKAGAPVALTYPADLSQPGEPARVVDEVMKQTGRIDALVNNAGDTQRGDFLTLTDEQHLSGFALKYHATVRFCRAAWPHLEASKGAVVNISGIGAHTPEPEFTIGGPVNSAMINFSKAASKRPGAPRVNVVCPGHIETDRLSRRIEAYAEKHGLSREAAAEEMRAELGIAQFGQPGDISAMVRYLCSDQARYITGAVFTVDGGATPGI</sequence>
<reference evidence="1 2" key="1">
    <citation type="submission" date="2019-05" db="EMBL/GenBank/DDBJ databases">
        <title>Marivita sp. nov. isolated from sea sediment.</title>
        <authorList>
            <person name="Kim W."/>
        </authorList>
    </citation>
    <scope>NUCLEOTIDE SEQUENCE [LARGE SCALE GENOMIC DNA]</scope>
    <source>
        <strain evidence="1 2">CAU 1492</strain>
    </source>
</reference>
<organism evidence="1 2">
    <name type="scientific">Arenibacterium halophilum</name>
    <dbReference type="NCBI Taxonomy" id="2583821"/>
    <lineage>
        <taxon>Bacteria</taxon>
        <taxon>Pseudomonadati</taxon>
        <taxon>Pseudomonadota</taxon>
        <taxon>Alphaproteobacteria</taxon>
        <taxon>Rhodobacterales</taxon>
        <taxon>Paracoccaceae</taxon>
        <taxon>Arenibacterium</taxon>
    </lineage>
</organism>
<evidence type="ECO:0000313" key="1">
    <source>
        <dbReference type="EMBL" id="TMV11482.1"/>
    </source>
</evidence>
<dbReference type="EMBL" id="VCPC01000003">
    <property type="protein sequence ID" value="TMV11482.1"/>
    <property type="molecule type" value="Genomic_DNA"/>
</dbReference>
<protein>
    <submittedName>
        <fullName evidence="1">SDR family oxidoreductase</fullName>
    </submittedName>
</protein>
<comment type="caution">
    <text evidence="1">The sequence shown here is derived from an EMBL/GenBank/DDBJ whole genome shotgun (WGS) entry which is preliminary data.</text>
</comment>
<dbReference type="PANTHER" id="PTHR43975">
    <property type="entry name" value="ZGC:101858"/>
    <property type="match status" value="1"/>
</dbReference>
<dbReference type="Pfam" id="PF13561">
    <property type="entry name" value="adh_short_C2"/>
    <property type="match status" value="1"/>
</dbReference>
<dbReference type="Gene3D" id="3.40.50.720">
    <property type="entry name" value="NAD(P)-binding Rossmann-like Domain"/>
    <property type="match status" value="1"/>
</dbReference>
<dbReference type="SUPFAM" id="SSF51735">
    <property type="entry name" value="NAD(P)-binding Rossmann-fold domains"/>
    <property type="match status" value="1"/>
</dbReference>
<dbReference type="InterPro" id="IPR036291">
    <property type="entry name" value="NAD(P)-bd_dom_sf"/>
</dbReference>